<comment type="similarity">
    <text evidence="1">Belongs to the LysR transcriptional regulatory family.</text>
</comment>
<dbReference type="OrthoDB" id="8839911at2"/>
<keyword evidence="2" id="KW-0805">Transcription regulation</keyword>
<dbReference type="InterPro" id="IPR036390">
    <property type="entry name" value="WH_DNA-bd_sf"/>
</dbReference>
<dbReference type="InterPro" id="IPR036388">
    <property type="entry name" value="WH-like_DNA-bd_sf"/>
</dbReference>
<dbReference type="PANTHER" id="PTHR30118:SF15">
    <property type="entry name" value="TRANSCRIPTIONAL REGULATORY PROTEIN"/>
    <property type="match status" value="1"/>
</dbReference>
<evidence type="ECO:0000256" key="2">
    <source>
        <dbReference type="ARBA" id="ARBA00023015"/>
    </source>
</evidence>
<evidence type="ECO:0000256" key="1">
    <source>
        <dbReference type="ARBA" id="ARBA00009437"/>
    </source>
</evidence>
<organism evidence="6 7">
    <name type="scientific">Cysteiniphilum litorale</name>
    <dbReference type="NCBI Taxonomy" id="2056700"/>
    <lineage>
        <taxon>Bacteria</taxon>
        <taxon>Pseudomonadati</taxon>
        <taxon>Pseudomonadota</taxon>
        <taxon>Gammaproteobacteria</taxon>
        <taxon>Thiotrichales</taxon>
        <taxon>Fastidiosibacteraceae</taxon>
        <taxon>Cysteiniphilum</taxon>
    </lineage>
</organism>
<dbReference type="InterPro" id="IPR005119">
    <property type="entry name" value="LysR_subst-bd"/>
</dbReference>
<dbReference type="GO" id="GO:0003677">
    <property type="term" value="F:DNA binding"/>
    <property type="evidence" value="ECO:0007669"/>
    <property type="project" value="UniProtKB-KW"/>
</dbReference>
<dbReference type="Gene3D" id="3.40.190.10">
    <property type="entry name" value="Periplasmic binding protein-like II"/>
    <property type="match status" value="2"/>
</dbReference>
<reference evidence="6" key="1">
    <citation type="journal article" date="2014" name="Int. J. Syst. Evol. Microbiol.">
        <title>Complete genome sequence of Corynebacterium casei LMG S-19264T (=DSM 44701T), isolated from a smear-ripened cheese.</title>
        <authorList>
            <consortium name="US DOE Joint Genome Institute (JGI-PGF)"/>
            <person name="Walter F."/>
            <person name="Albersmeier A."/>
            <person name="Kalinowski J."/>
            <person name="Ruckert C."/>
        </authorList>
    </citation>
    <scope>NUCLEOTIDE SEQUENCE</scope>
    <source>
        <strain evidence="6">CGMCC 1.15758</strain>
    </source>
</reference>
<accession>A0A8J2Z2H8</accession>
<dbReference type="PROSITE" id="PS50931">
    <property type="entry name" value="HTH_LYSR"/>
    <property type="match status" value="1"/>
</dbReference>
<dbReference type="GO" id="GO:0003700">
    <property type="term" value="F:DNA-binding transcription factor activity"/>
    <property type="evidence" value="ECO:0007669"/>
    <property type="project" value="InterPro"/>
</dbReference>
<dbReference type="InterPro" id="IPR050389">
    <property type="entry name" value="LysR-type_TF"/>
</dbReference>
<dbReference type="Pfam" id="PF00126">
    <property type="entry name" value="HTH_1"/>
    <property type="match status" value="1"/>
</dbReference>
<evidence type="ECO:0000259" key="5">
    <source>
        <dbReference type="PROSITE" id="PS50931"/>
    </source>
</evidence>
<dbReference type="Pfam" id="PF03466">
    <property type="entry name" value="LysR_substrate"/>
    <property type="match status" value="1"/>
</dbReference>
<gene>
    <name evidence="6" type="ORF">GCM10010995_02110</name>
</gene>
<dbReference type="Gene3D" id="1.10.10.10">
    <property type="entry name" value="Winged helix-like DNA-binding domain superfamily/Winged helix DNA-binding domain"/>
    <property type="match status" value="1"/>
</dbReference>
<dbReference type="PANTHER" id="PTHR30118">
    <property type="entry name" value="HTH-TYPE TRANSCRIPTIONAL REGULATOR LEUO-RELATED"/>
    <property type="match status" value="1"/>
</dbReference>
<dbReference type="AlphaFoldDB" id="A0A8J2Z2H8"/>
<dbReference type="SUPFAM" id="SSF46785">
    <property type="entry name" value="Winged helix' DNA-binding domain"/>
    <property type="match status" value="1"/>
</dbReference>
<evidence type="ECO:0000313" key="6">
    <source>
        <dbReference type="EMBL" id="GGF88447.1"/>
    </source>
</evidence>
<evidence type="ECO:0000256" key="3">
    <source>
        <dbReference type="ARBA" id="ARBA00023125"/>
    </source>
</evidence>
<reference evidence="6" key="2">
    <citation type="submission" date="2020-09" db="EMBL/GenBank/DDBJ databases">
        <authorList>
            <person name="Sun Q."/>
            <person name="Zhou Y."/>
        </authorList>
    </citation>
    <scope>NUCLEOTIDE SEQUENCE</scope>
    <source>
        <strain evidence="6">CGMCC 1.15758</strain>
    </source>
</reference>
<evidence type="ECO:0000256" key="4">
    <source>
        <dbReference type="ARBA" id="ARBA00023163"/>
    </source>
</evidence>
<comment type="caution">
    <text evidence="6">The sequence shown here is derived from an EMBL/GenBank/DDBJ whole genome shotgun (WGS) entry which is preliminary data.</text>
</comment>
<proteinExistence type="inferred from homology"/>
<protein>
    <submittedName>
        <fullName evidence="6">LysR family transcriptional regulator</fullName>
    </submittedName>
</protein>
<feature type="domain" description="HTH lysR-type" evidence="5">
    <location>
        <begin position="1"/>
        <end position="58"/>
    </location>
</feature>
<dbReference type="EMBL" id="BMJS01000001">
    <property type="protein sequence ID" value="GGF88447.1"/>
    <property type="molecule type" value="Genomic_DNA"/>
</dbReference>
<keyword evidence="4" id="KW-0804">Transcription</keyword>
<dbReference type="SUPFAM" id="SSF53850">
    <property type="entry name" value="Periplasmic binding protein-like II"/>
    <property type="match status" value="1"/>
</dbReference>
<dbReference type="InterPro" id="IPR000847">
    <property type="entry name" value="LysR_HTH_N"/>
</dbReference>
<sequence length="299" mass="34321">MDNEDVQVLRLLLTGAKVTEIGEQINLSQPAVTARINKLRKYFDDPLLVRDGKEMVLTAKALSLSNAITRLHESIQSLYPIEHFDAKNTPSIINLYISDGHYYFCFEEYIDAIYEVSDLHEVRITVFPLESGIEGRYDFQNADIIIGTVYPIKGFTQEIIAWDQYQLVHQVRPLKNTKKITMQQYVKLPHVVFAREDESNPFLEYLSRPDPRNIKLRTNNINVAYPHLAQGRCVATLGESFAKEHGLAYLPLPFFTPEIPIALSYPNFLQIDAKNRWLRNLCAKVIRTKARALNLKLGV</sequence>
<dbReference type="Proteomes" id="UP000636949">
    <property type="component" value="Unassembled WGS sequence"/>
</dbReference>
<dbReference type="RefSeq" id="WP_117001186.1">
    <property type="nucleotide sequence ID" value="NZ_BMJS01000001.1"/>
</dbReference>
<evidence type="ECO:0000313" key="7">
    <source>
        <dbReference type="Proteomes" id="UP000636949"/>
    </source>
</evidence>
<keyword evidence="3" id="KW-0238">DNA-binding</keyword>
<name>A0A8J2Z2H8_9GAMM</name>
<keyword evidence="7" id="KW-1185">Reference proteome</keyword>